<evidence type="ECO:0000256" key="11">
    <source>
        <dbReference type="ARBA" id="ARBA00023225"/>
    </source>
</evidence>
<dbReference type="InterPro" id="IPR006135">
    <property type="entry name" value="T3SS_substrate_exporter"/>
</dbReference>
<accession>E1X4P2</accession>
<keyword evidence="14" id="KW-0969">Cilium</keyword>
<dbReference type="PATRIC" id="fig|862908.3.peg.540"/>
<evidence type="ECO:0000256" key="1">
    <source>
        <dbReference type="ARBA" id="ARBA00004651"/>
    </source>
</evidence>
<keyword evidence="10 13" id="KW-0472">Membrane</keyword>
<keyword evidence="15" id="KW-1185">Reference proteome</keyword>
<comment type="subcellular location">
    <subcellularLocation>
        <location evidence="1">Cell membrane</location>
        <topology evidence="1">Multi-pass membrane protein</topology>
    </subcellularLocation>
</comment>
<dbReference type="AlphaFoldDB" id="E1X4P2"/>
<dbReference type="InterPro" id="IPR029025">
    <property type="entry name" value="T3SS_substrate_exporter_C"/>
</dbReference>
<evidence type="ECO:0000256" key="12">
    <source>
        <dbReference type="ARBA" id="ARBA00025078"/>
    </source>
</evidence>
<keyword evidence="14" id="KW-0282">Flagellum</keyword>
<feature type="transmembrane region" description="Helical" evidence="13">
    <location>
        <begin position="36"/>
        <end position="57"/>
    </location>
</feature>
<dbReference type="InterPro" id="IPR006136">
    <property type="entry name" value="FlhB"/>
</dbReference>
<dbReference type="Gene3D" id="6.10.250.2080">
    <property type="match status" value="1"/>
</dbReference>
<dbReference type="eggNOG" id="COG1377">
    <property type="taxonomic scope" value="Bacteria"/>
</dbReference>
<reference evidence="15" key="1">
    <citation type="journal article" date="2013" name="ISME J.">
        <title>A small predatory core genome in the divergent marine Bacteriovorax marinus SJ and the terrestrial Bdellovibrio bacteriovorus.</title>
        <authorList>
            <person name="Crossman L.C."/>
            <person name="Chen H."/>
            <person name="Cerdeno-Tarraga A.M."/>
            <person name="Brooks K."/>
            <person name="Quail M.A."/>
            <person name="Pineiro S.A."/>
            <person name="Hobley L."/>
            <person name="Sockett R.E."/>
            <person name="Bentley S.D."/>
            <person name="Parkhill J."/>
            <person name="Williams H.N."/>
            <person name="Stine O.C."/>
        </authorList>
    </citation>
    <scope>NUCLEOTIDE SEQUENCE [LARGE SCALE GENOMIC DNA]</scope>
    <source>
        <strain evidence="15">ATCC BAA-682 / DSM 15412 / SJ</strain>
    </source>
</reference>
<evidence type="ECO:0000256" key="7">
    <source>
        <dbReference type="ARBA" id="ARBA00022795"/>
    </source>
</evidence>
<evidence type="ECO:0000256" key="6">
    <source>
        <dbReference type="ARBA" id="ARBA00022692"/>
    </source>
</evidence>
<evidence type="ECO:0000256" key="8">
    <source>
        <dbReference type="ARBA" id="ARBA00022927"/>
    </source>
</evidence>
<dbReference type="MEROPS" id="N06.A01"/>
<dbReference type="KEGG" id="bmx:BMS_0562"/>
<evidence type="ECO:0000256" key="9">
    <source>
        <dbReference type="ARBA" id="ARBA00022989"/>
    </source>
</evidence>
<keyword evidence="11 13" id="KW-1006">Bacterial flagellum protein export</keyword>
<dbReference type="Gene3D" id="3.40.1690.10">
    <property type="entry name" value="secretion proteins EscU"/>
    <property type="match status" value="1"/>
</dbReference>
<protein>
    <recommendedName>
        <fullName evidence="3 13">Flagellar biosynthetic protein FlhB</fullName>
    </recommendedName>
</protein>
<keyword evidence="6 13" id="KW-0812">Transmembrane</keyword>
<feature type="transmembrane region" description="Helical" evidence="13">
    <location>
        <begin position="145"/>
        <end position="167"/>
    </location>
</feature>
<evidence type="ECO:0000313" key="15">
    <source>
        <dbReference type="Proteomes" id="UP000008963"/>
    </source>
</evidence>
<gene>
    <name evidence="13 14" type="primary">flhB</name>
    <name evidence="14" type="ordered locus">BMS_0562</name>
</gene>
<dbReference type="PANTHER" id="PTHR30531">
    <property type="entry name" value="FLAGELLAR BIOSYNTHETIC PROTEIN FLHB"/>
    <property type="match status" value="1"/>
</dbReference>
<dbReference type="SUPFAM" id="SSF160544">
    <property type="entry name" value="EscU C-terminal domain-like"/>
    <property type="match status" value="1"/>
</dbReference>
<sequence length="361" mass="40698">MMADENDSDAEKTEDPSAHRIEEFRKRGEVASSKELTSVLVLAGSLMTLGLSMVYMYEVLSEFIEWLYHLDVSTAYTAKSMNTIVNKLVTVSLKSVAPIFLVTLSIGVAANMAQIGVLFSPDVLEWKPDRINPLQGIKRLFSMKSLVEAIKGVFKFIFILGIVYFFLKDEMHTFGGFFHLDFFQSFLYGKGFLIRLGFAIVVGLIVIAIGDFAYQKFSYKKKLMMTKEEAKQEHKQQDGNPEIKQRIRAVQREMSQRRVMSEVPKADVIVTNPTHISIALKYDPETMISPEVIAKGADVLALKIREIAKGHDIPIVENVPLARGLYKTVKEGQGVPRNLYKAVAEVLAFTYKLKRQKKALS</sequence>
<keyword evidence="7 13" id="KW-1005">Bacterial flagellum biogenesis</keyword>
<dbReference type="GO" id="GO:0009306">
    <property type="term" value="P:protein secretion"/>
    <property type="evidence" value="ECO:0007669"/>
    <property type="project" value="InterPro"/>
</dbReference>
<dbReference type="PANTHER" id="PTHR30531:SF12">
    <property type="entry name" value="FLAGELLAR BIOSYNTHETIC PROTEIN FLHB"/>
    <property type="match status" value="1"/>
</dbReference>
<dbReference type="NCBIfam" id="TIGR00328">
    <property type="entry name" value="flhB"/>
    <property type="match status" value="1"/>
</dbReference>
<evidence type="ECO:0000256" key="3">
    <source>
        <dbReference type="ARBA" id="ARBA00021622"/>
    </source>
</evidence>
<dbReference type="Proteomes" id="UP000008963">
    <property type="component" value="Chromosome"/>
</dbReference>
<dbReference type="Pfam" id="PF01312">
    <property type="entry name" value="Bac_export_2"/>
    <property type="match status" value="1"/>
</dbReference>
<evidence type="ECO:0000256" key="2">
    <source>
        <dbReference type="ARBA" id="ARBA00010690"/>
    </source>
</evidence>
<dbReference type="STRING" id="862908.BMS_0562"/>
<dbReference type="GO" id="GO:0005886">
    <property type="term" value="C:plasma membrane"/>
    <property type="evidence" value="ECO:0007669"/>
    <property type="project" value="UniProtKB-SubCell"/>
</dbReference>
<dbReference type="HOGENOM" id="CLU_041013_1_2_7"/>
<feature type="transmembrane region" description="Helical" evidence="13">
    <location>
        <begin position="99"/>
        <end position="124"/>
    </location>
</feature>
<keyword evidence="8 13" id="KW-0653">Protein transport</keyword>
<dbReference type="PRINTS" id="PR00950">
    <property type="entry name" value="TYPE3IMSPROT"/>
</dbReference>
<proteinExistence type="inferred from homology"/>
<organism evidence="14 15">
    <name type="scientific">Halobacteriovorax marinus (strain ATCC BAA-682 / DSM 15412 / SJ)</name>
    <name type="common">Bacteriovorax marinus</name>
    <dbReference type="NCBI Taxonomy" id="862908"/>
    <lineage>
        <taxon>Bacteria</taxon>
        <taxon>Pseudomonadati</taxon>
        <taxon>Bdellovibrionota</taxon>
        <taxon>Bacteriovoracia</taxon>
        <taxon>Bacteriovoracales</taxon>
        <taxon>Halobacteriovoraceae</taxon>
        <taxon>Halobacteriovorax</taxon>
    </lineage>
</organism>
<dbReference type="EMBL" id="FQ312005">
    <property type="protein sequence ID" value="CBW25472.1"/>
    <property type="molecule type" value="Genomic_DNA"/>
</dbReference>
<keyword evidence="5 13" id="KW-1003">Cell membrane</keyword>
<comment type="function">
    <text evidence="12 13">Required for formation of the rod structure in the basal body of the flagellar apparatus. Together with FliI and FliH, may constitute the export apparatus of flagellin.</text>
</comment>
<evidence type="ECO:0000256" key="13">
    <source>
        <dbReference type="RuleBase" id="RU364091"/>
    </source>
</evidence>
<feature type="transmembrane region" description="Helical" evidence="13">
    <location>
        <begin position="192"/>
        <end position="214"/>
    </location>
</feature>
<evidence type="ECO:0000256" key="4">
    <source>
        <dbReference type="ARBA" id="ARBA00022448"/>
    </source>
</evidence>
<evidence type="ECO:0000256" key="10">
    <source>
        <dbReference type="ARBA" id="ARBA00023136"/>
    </source>
</evidence>
<comment type="similarity">
    <text evidence="2 13">Belongs to the type III secretion exporter family.</text>
</comment>
<evidence type="ECO:0000313" key="14">
    <source>
        <dbReference type="EMBL" id="CBW25472.1"/>
    </source>
</evidence>
<dbReference type="FunFam" id="3.40.1690.10:FF:000001">
    <property type="entry name" value="Flagellar biosynthetic protein FlhB"/>
    <property type="match status" value="1"/>
</dbReference>
<evidence type="ECO:0000256" key="5">
    <source>
        <dbReference type="ARBA" id="ARBA00022475"/>
    </source>
</evidence>
<name>E1X4P2_HALMS</name>
<keyword evidence="14" id="KW-0966">Cell projection</keyword>
<keyword evidence="9 13" id="KW-1133">Transmembrane helix</keyword>
<keyword evidence="4 13" id="KW-0813">Transport</keyword>
<dbReference type="GO" id="GO:0044780">
    <property type="term" value="P:bacterial-type flagellum assembly"/>
    <property type="evidence" value="ECO:0007669"/>
    <property type="project" value="InterPro"/>
</dbReference>